<dbReference type="InterPro" id="IPR016035">
    <property type="entry name" value="Acyl_Trfase/lysoPLipase"/>
</dbReference>
<organism evidence="13 14">
    <name type="scientific">Saccharothrix violaceirubra</name>
    <dbReference type="NCBI Taxonomy" id="413306"/>
    <lineage>
        <taxon>Bacteria</taxon>
        <taxon>Bacillati</taxon>
        <taxon>Actinomycetota</taxon>
        <taxon>Actinomycetes</taxon>
        <taxon>Pseudonocardiales</taxon>
        <taxon>Pseudonocardiaceae</taxon>
        <taxon>Saccharothrix</taxon>
    </lineage>
</organism>
<keyword evidence="7" id="KW-0511">Multifunctional enzyme</keyword>
<dbReference type="Gene3D" id="3.40.50.720">
    <property type="entry name" value="NAD(P)-binding Rossmann-like Domain"/>
    <property type="match status" value="1"/>
</dbReference>
<dbReference type="InterPro" id="IPR009081">
    <property type="entry name" value="PP-bd_ACP"/>
</dbReference>
<dbReference type="InterPro" id="IPR042104">
    <property type="entry name" value="PKS_dehydratase_sf"/>
</dbReference>
<dbReference type="InterPro" id="IPR015083">
    <property type="entry name" value="NorB/c/GfsB-D-like_docking"/>
</dbReference>
<dbReference type="Gene3D" id="3.40.47.10">
    <property type="match status" value="1"/>
</dbReference>
<evidence type="ECO:0000256" key="5">
    <source>
        <dbReference type="ARBA" id="ARBA00022737"/>
    </source>
</evidence>
<dbReference type="SUPFAM" id="SSF52151">
    <property type="entry name" value="FabD/lysophospholipase-like"/>
    <property type="match status" value="1"/>
</dbReference>
<keyword evidence="14" id="KW-1185">Reference proteome</keyword>
<dbReference type="GO" id="GO:0033068">
    <property type="term" value="P:macrolide biosynthetic process"/>
    <property type="evidence" value="ECO:0007669"/>
    <property type="project" value="UniProtKB-ARBA"/>
</dbReference>
<feature type="domain" description="Carrier" evidence="10">
    <location>
        <begin position="1512"/>
        <end position="1587"/>
    </location>
</feature>
<keyword evidence="3" id="KW-0597">Phosphoprotein</keyword>
<dbReference type="InterPro" id="IPR020806">
    <property type="entry name" value="PKS_PP-bd"/>
</dbReference>
<feature type="region of interest" description="N-terminal hotdog fold" evidence="9">
    <location>
        <begin position="893"/>
        <end position="1011"/>
    </location>
</feature>
<dbReference type="InterPro" id="IPR050091">
    <property type="entry name" value="PKS_NRPS_Biosynth_Enz"/>
</dbReference>
<evidence type="ECO:0000256" key="3">
    <source>
        <dbReference type="ARBA" id="ARBA00022553"/>
    </source>
</evidence>
<dbReference type="InterPro" id="IPR036299">
    <property type="entry name" value="Polyketide_synth_docking_sf"/>
</dbReference>
<dbReference type="PROSITE" id="PS52004">
    <property type="entry name" value="KS3_2"/>
    <property type="match status" value="1"/>
</dbReference>
<dbReference type="PROSITE" id="PS00606">
    <property type="entry name" value="KS3_1"/>
    <property type="match status" value="1"/>
</dbReference>
<gene>
    <name evidence="13" type="ORF">F4559_003668</name>
</gene>
<feature type="region of interest" description="C-terminal hotdog fold" evidence="9">
    <location>
        <begin position="1029"/>
        <end position="1194"/>
    </location>
</feature>
<dbReference type="Pfam" id="PF08659">
    <property type="entry name" value="KR"/>
    <property type="match status" value="1"/>
</dbReference>
<dbReference type="Pfam" id="PF00109">
    <property type="entry name" value="ketoacyl-synt"/>
    <property type="match status" value="1"/>
</dbReference>
<proteinExistence type="predicted"/>
<dbReference type="CDD" id="cd08956">
    <property type="entry name" value="KR_3_FAS_SDR_x"/>
    <property type="match status" value="1"/>
</dbReference>
<dbReference type="EMBL" id="JACHJS010000001">
    <property type="protein sequence ID" value="MBB4966309.1"/>
    <property type="molecule type" value="Genomic_DNA"/>
</dbReference>
<comment type="caution">
    <text evidence="13">The sequence shown here is derived from an EMBL/GenBank/DDBJ whole genome shotgun (WGS) entry which is preliminary data.</text>
</comment>
<dbReference type="PROSITE" id="PS50075">
    <property type="entry name" value="CARRIER"/>
    <property type="match status" value="1"/>
</dbReference>
<dbReference type="InterPro" id="IPR016036">
    <property type="entry name" value="Malonyl_transacylase_ACP-bd"/>
</dbReference>
<comment type="caution">
    <text evidence="9">Lacks conserved residue(s) required for the propagation of feature annotation.</text>
</comment>
<dbReference type="SMART" id="SM00827">
    <property type="entry name" value="PKS_AT"/>
    <property type="match status" value="1"/>
</dbReference>
<evidence type="ECO:0000256" key="4">
    <source>
        <dbReference type="ARBA" id="ARBA00022679"/>
    </source>
</evidence>
<dbReference type="SMART" id="SM00822">
    <property type="entry name" value="PKS_KR"/>
    <property type="match status" value="1"/>
</dbReference>
<dbReference type="PROSITE" id="PS52019">
    <property type="entry name" value="PKS_MFAS_DH"/>
    <property type="match status" value="1"/>
</dbReference>
<dbReference type="InterPro" id="IPR036736">
    <property type="entry name" value="ACP-like_sf"/>
</dbReference>
<dbReference type="InterPro" id="IPR049552">
    <property type="entry name" value="PKS_DH_N"/>
</dbReference>
<dbReference type="InterPro" id="IPR014043">
    <property type="entry name" value="Acyl_transferase_dom"/>
</dbReference>
<dbReference type="Pfam" id="PF02801">
    <property type="entry name" value="Ketoacyl-synt_C"/>
    <property type="match status" value="1"/>
</dbReference>
<keyword evidence="4 13" id="KW-0808">Transferase</keyword>
<dbReference type="GO" id="GO:0004312">
    <property type="term" value="F:fatty acid synthase activity"/>
    <property type="evidence" value="ECO:0007669"/>
    <property type="project" value="TreeGrafter"/>
</dbReference>
<keyword evidence="2" id="KW-0596">Phosphopantetheine</keyword>
<keyword evidence="8" id="KW-0012">Acyltransferase</keyword>
<dbReference type="Pfam" id="PF16197">
    <property type="entry name" value="KAsynt_C_assoc"/>
    <property type="match status" value="1"/>
</dbReference>
<dbReference type="PANTHER" id="PTHR43775:SF51">
    <property type="entry name" value="INACTIVE PHENOLPHTHIOCEROL SYNTHESIS POLYKETIDE SYNTHASE TYPE I PKS1-RELATED"/>
    <property type="match status" value="1"/>
</dbReference>
<evidence type="ECO:0000259" key="10">
    <source>
        <dbReference type="PROSITE" id="PS50075"/>
    </source>
</evidence>
<dbReference type="FunFam" id="3.40.47.10:FF:000019">
    <property type="entry name" value="Polyketide synthase type I"/>
    <property type="match status" value="1"/>
</dbReference>
<dbReference type="SUPFAM" id="SSF55048">
    <property type="entry name" value="Probable ACP-binding domain of malonyl-CoA ACP transacylase"/>
    <property type="match status" value="1"/>
</dbReference>
<dbReference type="Gene3D" id="3.40.366.10">
    <property type="entry name" value="Malonyl-Coenzyme A Acyl Carrier Protein, domain 2"/>
    <property type="match status" value="1"/>
</dbReference>
<dbReference type="Gene3D" id="3.30.70.3290">
    <property type="match status" value="1"/>
</dbReference>
<dbReference type="Pfam" id="PF00698">
    <property type="entry name" value="Acyl_transf_1"/>
    <property type="match status" value="1"/>
</dbReference>
<dbReference type="InterPro" id="IPR036291">
    <property type="entry name" value="NAD(P)-bd_dom_sf"/>
</dbReference>
<dbReference type="SMART" id="SM01294">
    <property type="entry name" value="PKS_PP_betabranch"/>
    <property type="match status" value="1"/>
</dbReference>
<dbReference type="InterPro" id="IPR001227">
    <property type="entry name" value="Ac_transferase_dom_sf"/>
</dbReference>
<evidence type="ECO:0000256" key="9">
    <source>
        <dbReference type="PROSITE-ProRule" id="PRU01363"/>
    </source>
</evidence>
<evidence type="ECO:0000256" key="1">
    <source>
        <dbReference type="ARBA" id="ARBA00001957"/>
    </source>
</evidence>
<dbReference type="GO" id="GO:0006633">
    <property type="term" value="P:fatty acid biosynthetic process"/>
    <property type="evidence" value="ECO:0007669"/>
    <property type="project" value="InterPro"/>
</dbReference>
<dbReference type="InterPro" id="IPR032821">
    <property type="entry name" value="PKS_assoc"/>
</dbReference>
<feature type="domain" description="PKS/mFAS DH" evidence="12">
    <location>
        <begin position="893"/>
        <end position="1194"/>
    </location>
</feature>
<dbReference type="PROSITE" id="PS00012">
    <property type="entry name" value="PHOSPHOPANTETHEINE"/>
    <property type="match status" value="1"/>
</dbReference>
<evidence type="ECO:0000256" key="6">
    <source>
        <dbReference type="ARBA" id="ARBA00023194"/>
    </source>
</evidence>
<dbReference type="SMART" id="SM00825">
    <property type="entry name" value="PKS_KS"/>
    <property type="match status" value="1"/>
</dbReference>
<dbReference type="Proteomes" id="UP000542674">
    <property type="component" value="Unassembled WGS sequence"/>
</dbReference>
<evidence type="ECO:0000256" key="7">
    <source>
        <dbReference type="ARBA" id="ARBA00023268"/>
    </source>
</evidence>
<dbReference type="SUPFAM" id="SSF51735">
    <property type="entry name" value="NAD(P)-binding Rossmann-fold domains"/>
    <property type="match status" value="2"/>
</dbReference>
<dbReference type="InterPro" id="IPR016039">
    <property type="entry name" value="Thiolase-like"/>
</dbReference>
<dbReference type="InterPro" id="IPR057326">
    <property type="entry name" value="KR_dom"/>
</dbReference>
<dbReference type="InterPro" id="IPR006162">
    <property type="entry name" value="Ppantetheine_attach_site"/>
</dbReference>
<evidence type="ECO:0000313" key="13">
    <source>
        <dbReference type="EMBL" id="MBB4966309.1"/>
    </source>
</evidence>
<dbReference type="Gene3D" id="1.10.1200.10">
    <property type="entry name" value="ACP-like"/>
    <property type="match status" value="1"/>
</dbReference>
<dbReference type="SUPFAM" id="SSF53901">
    <property type="entry name" value="Thiolase-like"/>
    <property type="match status" value="1"/>
</dbReference>
<dbReference type="SUPFAM" id="SSF101173">
    <property type="entry name" value="Docking domain B of the erythromycin polyketide synthase (DEBS)"/>
    <property type="match status" value="1"/>
</dbReference>
<keyword evidence="5" id="KW-0677">Repeat</keyword>
<dbReference type="Pfam" id="PF21089">
    <property type="entry name" value="PKS_DH_N"/>
    <property type="match status" value="1"/>
</dbReference>
<sequence length="1668" mass="173773">MADEDKLRDYLKRAIADARDARRRLKEVEDSAHEPVAIVGMACRYPGGVSSPEDLWRLVVDGVDAVSDFPDNRGWAADLYDTDPDSVGKSYSRRGGFLHDADQFDPGFFGMSPREALAVDPQQRLLLETAWEAFERAGVDPRSVRGSRTGLFTGVMYNDYGSRAHLPGRDFEGYLFSGSAGSVASGRIAYALGLEGPAVTVDTACSSSLVALHLAVTALQRGECDLALAGGATIMSTPVAFVEFSRLRGLAPDGRCKSFAASADGTGWSEGVGLLLVERLSDAVRNGHQVLAVVRGSAVNQDGASNGLTAPNGPAQERVIRQALARARLSTSDVDVVEAHGTGTTLGDPIEANALLATYGRDRAGEPLWLGSLKSNIGHSQAAAGVGGVIKMVQAMRHGLLPRTLHADEPSPHVDWESGAVSLLTDARAWPEVDRPRRAAVSSFGFGGTNAHVVLEQAPPAPEREVSAEPEVVPWVLSAASAEALRDLAARLADVAGSPADVGSALATGRAALDHRAVVVGTDRESLLRGVASVAAGTPAAEVASGVAASGGLAFLFTGQGSQRVGMGSELAAAFPLFGEVFEDVCSRFGVGGASLLSVVRSGENLDLTGFAQPALFALEVALFRLVESWGVRPDVVVGHSIGELAAAHVAGVLSLEDACRIVEARGRLMQALPSGGAMVAVRASEDEVLPLLAGRSDVGLAAVNGPESVVLSGAEDTVDEVAGLLAASGRKTRRLVVSHAFHSSLMDPMLEEFREVVRDVRFAEPVIPYVSTVGEGLSWTSPDYWVDQVRQPVRFHDAATRLVGQGVTKALELGPNAVLAALLPEDVTAAPLLRADRPEPTTAVTALARLHAAGVAVDWHAYFGDRHRVELPTYAFQRRRYWLDPATSGHGHPLLGEPVAVARSGEVLFTSRVTADRLPWLPEPFGTPVLPGAALVETVLRAGEELGAPALAELTVHAPVALTGPVRLQVRVGAADGDGRAVTVHARPDEDRAEWTLHASGTLVSQEKTADAVSGPREEYAVDADDAARYGLHPALLAAALDEGDRLAHVWQDVRLHATGASAVWATTTPAGGLELVDAAGAPVASVGSVGFRAVEPTEVKASPPLHEIRWTALPADVAEHTLTWASIDDPAGADVVVADLRSVTDDVVTSVHEATAAALDLVRRWAARDDGSRLVVLTRADDLAGAAVTGLLRSVRSENPGRVSTVALGDGEIPVDVIAHLVAADEPEAEIRSGVAHVPRLERLTGTPTGHDGWTGPVLITGTGALATTVAHHLVTAHGVTDLLLVSRRGIDAPGAAELRDDLVALGATVRVEACDVADRDALAAVLAGTSLSAVVHTAGVLDNGLAPTLTADRLAAVLRPKVDGAWNLHELVGDVKAFVLFSSVVGILGGPGQANYAAANAFLDALAGHRAAAGLPATSIAWGLWAHEAGINAHLDEVARNRFVRDGFRPVAIEEGLALLDATLASGRPAVAATPLAARPRATRRAASTGTVADFPSRLAALDPAARGKVVLDLVRTEAAAVLGFPDAASVPADRPFQELGFDSLTAVDLRNRLGAATGVPLPATAVFDHPTSNGLAAFVLGVVAPAGKSPVLAELDNLEAALADAARQHDDKEHAEIAARLRTLLVRLTGVPDEPDDEPSDVIASATADEIFDFIDNQLGRASS</sequence>
<keyword evidence="6" id="KW-0045">Antibiotic biosynthesis</keyword>
<dbReference type="SMART" id="SM00823">
    <property type="entry name" value="PKS_PP"/>
    <property type="match status" value="1"/>
</dbReference>
<dbReference type="InterPro" id="IPR018201">
    <property type="entry name" value="Ketoacyl_synth_AS"/>
</dbReference>
<evidence type="ECO:0000259" key="12">
    <source>
        <dbReference type="PROSITE" id="PS52019"/>
    </source>
</evidence>
<evidence type="ECO:0000259" key="11">
    <source>
        <dbReference type="PROSITE" id="PS52004"/>
    </source>
</evidence>
<dbReference type="GO" id="GO:0031177">
    <property type="term" value="F:phosphopantetheine binding"/>
    <property type="evidence" value="ECO:0007669"/>
    <property type="project" value="InterPro"/>
</dbReference>
<dbReference type="Pfam" id="PF08990">
    <property type="entry name" value="Docking"/>
    <property type="match status" value="1"/>
</dbReference>
<dbReference type="Gene3D" id="3.10.129.110">
    <property type="entry name" value="Polyketide synthase dehydratase"/>
    <property type="match status" value="2"/>
</dbReference>
<dbReference type="SMART" id="SM00826">
    <property type="entry name" value="PKS_DH"/>
    <property type="match status" value="1"/>
</dbReference>
<evidence type="ECO:0000313" key="14">
    <source>
        <dbReference type="Proteomes" id="UP000542674"/>
    </source>
</evidence>
<accession>A0A7W7T4B3</accession>
<feature type="domain" description="Ketosynthase family 3 (KS3)" evidence="11">
    <location>
        <begin position="33"/>
        <end position="457"/>
    </location>
</feature>
<comment type="cofactor">
    <cofactor evidence="1">
        <name>pantetheine 4'-phosphate</name>
        <dbReference type="ChEBI" id="CHEBI:47942"/>
    </cofactor>
</comment>
<dbReference type="CDD" id="cd00833">
    <property type="entry name" value="PKS"/>
    <property type="match status" value="1"/>
</dbReference>
<dbReference type="RefSeq" id="WP_184670231.1">
    <property type="nucleotide sequence ID" value="NZ_BAABAI010000026.1"/>
</dbReference>
<protein>
    <submittedName>
        <fullName evidence="13">Acyl transferase domain-containing protein/acyl carrier protein</fullName>
    </submittedName>
</protein>
<dbReference type="InterPro" id="IPR020841">
    <property type="entry name" value="PKS_Beta-ketoAc_synthase_dom"/>
</dbReference>
<dbReference type="InterPro" id="IPR020807">
    <property type="entry name" value="PKS_DH"/>
</dbReference>
<dbReference type="GO" id="GO:0004315">
    <property type="term" value="F:3-oxoacyl-[acyl-carrier-protein] synthase activity"/>
    <property type="evidence" value="ECO:0007669"/>
    <property type="project" value="InterPro"/>
</dbReference>
<name>A0A7W7T4B3_9PSEU</name>
<dbReference type="Pfam" id="PF00550">
    <property type="entry name" value="PP-binding"/>
    <property type="match status" value="1"/>
</dbReference>
<dbReference type="InterPro" id="IPR013968">
    <property type="entry name" value="PKS_KR"/>
</dbReference>
<reference evidence="13 14" key="1">
    <citation type="submission" date="2020-08" db="EMBL/GenBank/DDBJ databases">
        <title>Sequencing the genomes of 1000 actinobacteria strains.</title>
        <authorList>
            <person name="Klenk H.-P."/>
        </authorList>
    </citation>
    <scope>NUCLEOTIDE SEQUENCE [LARGE SCALE GENOMIC DNA]</scope>
    <source>
        <strain evidence="13 14">DSM 45084</strain>
    </source>
</reference>
<dbReference type="PANTHER" id="PTHR43775">
    <property type="entry name" value="FATTY ACID SYNTHASE"/>
    <property type="match status" value="1"/>
</dbReference>
<dbReference type="InterPro" id="IPR014030">
    <property type="entry name" value="Ketoacyl_synth_N"/>
</dbReference>
<dbReference type="InterPro" id="IPR049900">
    <property type="entry name" value="PKS_mFAS_DH"/>
</dbReference>
<dbReference type="FunFam" id="1.10.1200.10:FF:000007">
    <property type="entry name" value="Probable polyketide synthase pks17"/>
    <property type="match status" value="1"/>
</dbReference>
<evidence type="ECO:0000256" key="2">
    <source>
        <dbReference type="ARBA" id="ARBA00022450"/>
    </source>
</evidence>
<evidence type="ECO:0000256" key="8">
    <source>
        <dbReference type="ARBA" id="ARBA00023315"/>
    </source>
</evidence>
<dbReference type="InterPro" id="IPR014031">
    <property type="entry name" value="Ketoacyl_synth_C"/>
</dbReference>
<dbReference type="SUPFAM" id="SSF47336">
    <property type="entry name" value="ACP-like"/>
    <property type="match status" value="1"/>
</dbReference>